<dbReference type="GO" id="GO:0061630">
    <property type="term" value="F:ubiquitin protein ligase activity"/>
    <property type="evidence" value="ECO:0007669"/>
    <property type="project" value="UniProtKB-EC"/>
</dbReference>
<feature type="compositionally biased region" description="Acidic residues" evidence="33">
    <location>
        <begin position="1234"/>
        <end position="1246"/>
    </location>
</feature>
<dbReference type="Gene3D" id="3.40.50.10190">
    <property type="entry name" value="BRCT domain"/>
    <property type="match status" value="2"/>
</dbReference>
<keyword evidence="18" id="KW-0862">Zinc</keyword>
<evidence type="ECO:0000256" key="14">
    <source>
        <dbReference type="ARBA" id="ARBA00022763"/>
    </source>
</evidence>
<dbReference type="InterPro" id="IPR018957">
    <property type="entry name" value="Znf_C3HC4_RING-type"/>
</dbReference>
<dbReference type="GO" id="GO:0005737">
    <property type="term" value="C:cytoplasm"/>
    <property type="evidence" value="ECO:0007669"/>
    <property type="project" value="UniProtKB-SubCell"/>
</dbReference>
<dbReference type="EC" id="2.3.2.27" evidence="5"/>
<accession>H3AAR9</accession>
<name>H3AAR9_LATCH</name>
<keyword evidence="16" id="KW-0833">Ubl conjugation pathway</keyword>
<dbReference type="Pfam" id="PF00097">
    <property type="entry name" value="zf-C3HC4"/>
    <property type="match status" value="1"/>
</dbReference>
<dbReference type="OMA" id="ATCQQSP"/>
<dbReference type="GO" id="GO:0070013">
    <property type="term" value="C:intracellular organelle lumen"/>
    <property type="evidence" value="ECO:0007669"/>
    <property type="project" value="UniProtKB-ARBA"/>
</dbReference>
<keyword evidence="10" id="KW-0597">Phosphoprotein</keyword>
<evidence type="ECO:0000256" key="7">
    <source>
        <dbReference type="ARBA" id="ARBA00022490"/>
    </source>
</evidence>
<keyword evidence="9" id="KW-0444">Lipid biosynthesis</keyword>
<dbReference type="SUPFAM" id="SSF57850">
    <property type="entry name" value="RING/U-box"/>
    <property type="match status" value="1"/>
</dbReference>
<dbReference type="InterPro" id="IPR025994">
    <property type="entry name" value="BRCA1_serine_dom"/>
</dbReference>
<organism evidence="36 37">
    <name type="scientific">Latimeria chalumnae</name>
    <name type="common">Coelacanth</name>
    <dbReference type="NCBI Taxonomy" id="7897"/>
    <lineage>
        <taxon>Eukaryota</taxon>
        <taxon>Metazoa</taxon>
        <taxon>Chordata</taxon>
        <taxon>Craniata</taxon>
        <taxon>Vertebrata</taxon>
        <taxon>Euteleostomi</taxon>
        <taxon>Coelacanthiformes</taxon>
        <taxon>Coelacanthidae</taxon>
        <taxon>Latimeria</taxon>
    </lineage>
</organism>
<dbReference type="InterPro" id="IPR013083">
    <property type="entry name" value="Znf_RING/FYVE/PHD"/>
</dbReference>
<feature type="domain" description="BRCT" evidence="35">
    <location>
        <begin position="1765"/>
        <end position="1864"/>
    </location>
</feature>
<evidence type="ECO:0000256" key="1">
    <source>
        <dbReference type="ARBA" id="ARBA00000900"/>
    </source>
</evidence>
<feature type="compositionally biased region" description="Basic and acidic residues" evidence="33">
    <location>
        <begin position="565"/>
        <end position="597"/>
    </location>
</feature>
<dbReference type="PROSITE" id="PS00518">
    <property type="entry name" value="ZF_RING_1"/>
    <property type="match status" value="1"/>
</dbReference>
<dbReference type="GO" id="GO:0008270">
    <property type="term" value="F:zinc ion binding"/>
    <property type="evidence" value="ECO:0007669"/>
    <property type="project" value="UniProtKB-KW"/>
</dbReference>
<dbReference type="Pfam" id="PF00533">
    <property type="entry name" value="BRCT"/>
    <property type="match status" value="2"/>
</dbReference>
<dbReference type="EMBL" id="AFYH01219097">
    <property type="status" value="NOT_ANNOTATED_CDS"/>
    <property type="molecule type" value="Genomic_DNA"/>
</dbReference>
<evidence type="ECO:0000256" key="21">
    <source>
        <dbReference type="ARBA" id="ARBA00023015"/>
    </source>
</evidence>
<dbReference type="InterPro" id="IPR011364">
    <property type="entry name" value="BRCA1"/>
</dbReference>
<feature type="region of interest" description="Disordered" evidence="33">
    <location>
        <begin position="769"/>
        <end position="800"/>
    </location>
</feature>
<dbReference type="GO" id="GO:0045944">
    <property type="term" value="P:positive regulation of transcription by RNA polymerase II"/>
    <property type="evidence" value="ECO:0007669"/>
    <property type="project" value="TreeGrafter"/>
</dbReference>
<dbReference type="FunCoup" id="H3AAR9">
    <property type="interactions" value="1288"/>
</dbReference>
<keyword evidence="25" id="KW-0275">Fatty acid biosynthesis</keyword>
<dbReference type="Ensembl" id="ENSLACT00000006794.1">
    <property type="protein sequence ID" value="ENSLACP00000006740.1"/>
    <property type="gene ID" value="ENSLACG00000005979.1"/>
</dbReference>
<evidence type="ECO:0000256" key="3">
    <source>
        <dbReference type="ARBA" id="ARBA00004286"/>
    </source>
</evidence>
<keyword evidence="30" id="KW-0131">Cell cycle</keyword>
<evidence type="ECO:0000256" key="29">
    <source>
        <dbReference type="ARBA" id="ARBA00023242"/>
    </source>
</evidence>
<evidence type="ECO:0000256" key="2">
    <source>
        <dbReference type="ARBA" id="ARBA00004123"/>
    </source>
</evidence>
<dbReference type="Gene3D" id="3.30.40.10">
    <property type="entry name" value="Zinc/RING finger domain, C3HC4 (zinc finger)"/>
    <property type="match status" value="1"/>
</dbReference>
<evidence type="ECO:0000256" key="12">
    <source>
        <dbReference type="ARBA" id="ARBA00022723"/>
    </source>
</evidence>
<feature type="region of interest" description="Disordered" evidence="33">
    <location>
        <begin position="1126"/>
        <end position="1360"/>
    </location>
</feature>
<keyword evidence="20" id="KW-0007">Acetylation</keyword>
<dbReference type="EMBL" id="AFYH01219100">
    <property type="status" value="NOT_ANNOTATED_CDS"/>
    <property type="molecule type" value="Genomic_DNA"/>
</dbReference>
<dbReference type="PANTHER" id="PTHR13763">
    <property type="entry name" value="BREAST CANCER TYPE 1 SUSCEPTIBILITY PROTEIN BRCA1"/>
    <property type="match status" value="1"/>
</dbReference>
<evidence type="ECO:0000256" key="9">
    <source>
        <dbReference type="ARBA" id="ARBA00022516"/>
    </source>
</evidence>
<dbReference type="STRING" id="7897.ENSLACP00000006740"/>
<feature type="compositionally biased region" description="Polar residues" evidence="33">
    <location>
        <begin position="1259"/>
        <end position="1291"/>
    </location>
</feature>
<dbReference type="PROSITE" id="PS50172">
    <property type="entry name" value="BRCT"/>
    <property type="match status" value="2"/>
</dbReference>
<dbReference type="Pfam" id="PF12820">
    <property type="entry name" value="BRCT_assoc"/>
    <property type="match status" value="1"/>
</dbReference>
<feature type="region of interest" description="Disordered" evidence="33">
    <location>
        <begin position="1443"/>
        <end position="1467"/>
    </location>
</feature>
<dbReference type="FunFam" id="3.40.50.10190:FF:000006">
    <property type="entry name" value="Breast cancer type 1 susceptibility protein homolog"/>
    <property type="match status" value="1"/>
</dbReference>
<dbReference type="SMART" id="SM00292">
    <property type="entry name" value="BRCT"/>
    <property type="match status" value="2"/>
</dbReference>
<gene>
    <name evidence="36" type="primary">BRCA1</name>
</gene>
<feature type="compositionally biased region" description="Basic and acidic residues" evidence="33">
    <location>
        <begin position="1188"/>
        <end position="1210"/>
    </location>
</feature>
<evidence type="ECO:0000256" key="31">
    <source>
        <dbReference type="ARBA" id="ARBA00031556"/>
    </source>
</evidence>
<evidence type="ECO:0000256" key="27">
    <source>
        <dbReference type="ARBA" id="ARBA00023172"/>
    </source>
</evidence>
<dbReference type="InterPro" id="IPR001841">
    <property type="entry name" value="Znf_RING"/>
</dbReference>
<dbReference type="PANTHER" id="PTHR13763:SF0">
    <property type="entry name" value="BREAST CANCER TYPE 1 SUSCEPTIBILITY PROTEIN"/>
    <property type="match status" value="1"/>
</dbReference>
<evidence type="ECO:0000256" key="30">
    <source>
        <dbReference type="ARBA" id="ARBA00023306"/>
    </source>
</evidence>
<evidence type="ECO:0000313" key="36">
    <source>
        <dbReference type="Ensembl" id="ENSLACP00000006740.1"/>
    </source>
</evidence>
<feature type="region of interest" description="Disordered" evidence="33">
    <location>
        <begin position="554"/>
        <end position="621"/>
    </location>
</feature>
<dbReference type="GO" id="GO:0043009">
    <property type="term" value="P:chordate embryonic development"/>
    <property type="evidence" value="ECO:0007669"/>
    <property type="project" value="TreeGrafter"/>
</dbReference>
<evidence type="ECO:0000256" key="10">
    <source>
        <dbReference type="ARBA" id="ARBA00022553"/>
    </source>
</evidence>
<dbReference type="CDD" id="cd17735">
    <property type="entry name" value="BRCT_BRCA1_rpt1"/>
    <property type="match status" value="1"/>
</dbReference>
<keyword evidence="14" id="KW-0227">DNA damage</keyword>
<evidence type="ECO:0000256" key="6">
    <source>
        <dbReference type="ARBA" id="ARBA00022454"/>
    </source>
</evidence>
<keyword evidence="12" id="KW-0479">Metal-binding</keyword>
<keyword evidence="11" id="KW-0808">Transferase</keyword>
<evidence type="ECO:0000256" key="20">
    <source>
        <dbReference type="ARBA" id="ARBA00022990"/>
    </source>
</evidence>
<reference evidence="37" key="1">
    <citation type="submission" date="2011-08" db="EMBL/GenBank/DDBJ databases">
        <title>The draft genome of Latimeria chalumnae.</title>
        <authorList>
            <person name="Di Palma F."/>
            <person name="Alfoldi J."/>
            <person name="Johnson J."/>
            <person name="Berlin A."/>
            <person name="Gnerre S."/>
            <person name="Jaffe D."/>
            <person name="MacCallum I."/>
            <person name="Young S."/>
            <person name="Walker B.J."/>
            <person name="Lander E."/>
            <person name="Lindblad-Toh K."/>
        </authorList>
    </citation>
    <scope>NUCLEOTIDE SEQUENCE [LARGE SCALE GENOMIC DNA]</scope>
    <source>
        <strain evidence="37">Wild caught</strain>
    </source>
</reference>
<keyword evidence="13" id="KW-0677">Repeat</keyword>
<evidence type="ECO:0000256" key="19">
    <source>
        <dbReference type="ARBA" id="ARBA00022843"/>
    </source>
</evidence>
<dbReference type="GO" id="GO:0007095">
    <property type="term" value="P:mitotic G2 DNA damage checkpoint signaling"/>
    <property type="evidence" value="ECO:0007669"/>
    <property type="project" value="TreeGrafter"/>
</dbReference>
<evidence type="ECO:0000256" key="22">
    <source>
        <dbReference type="ARBA" id="ARBA00023098"/>
    </source>
</evidence>
<keyword evidence="19" id="KW-0832">Ubl conjugation</keyword>
<evidence type="ECO:0000259" key="35">
    <source>
        <dbReference type="PROSITE" id="PS50172"/>
    </source>
</evidence>
<evidence type="ECO:0000256" key="8">
    <source>
        <dbReference type="ARBA" id="ARBA00022499"/>
    </source>
</evidence>
<dbReference type="GO" id="GO:0031436">
    <property type="term" value="C:BRCA1-BARD1 complex"/>
    <property type="evidence" value="ECO:0007669"/>
    <property type="project" value="TreeGrafter"/>
</dbReference>
<keyword evidence="23" id="KW-0238">DNA-binding</keyword>
<evidence type="ECO:0000313" key="37">
    <source>
        <dbReference type="Proteomes" id="UP000008672"/>
    </source>
</evidence>
<keyword evidence="17" id="KW-0276">Fatty acid metabolism</keyword>
<evidence type="ECO:0000256" key="5">
    <source>
        <dbReference type="ARBA" id="ARBA00012483"/>
    </source>
</evidence>
<dbReference type="GO" id="GO:0070531">
    <property type="term" value="C:BRCA1-A complex"/>
    <property type="evidence" value="ECO:0007669"/>
    <property type="project" value="TreeGrafter"/>
</dbReference>
<dbReference type="FunFam" id="3.40.50.10190:FF:000025">
    <property type="entry name" value="Breast cancer type 1 susceptibility protein homolog"/>
    <property type="match status" value="1"/>
</dbReference>
<sequence length="1873" mass="209522">MALSKCSIEEVQRVLSMMHKNLECPVCLELLREPISTKCDHRFCRFCISKLLNKKKKGAAQCPLCKSEVTKSNVQESPRFKLLVEGLLKTIQAFEIDTGYAFIGPNLFKKKKKKKKFFLKKETAASLSLRFFFSVKFKQGRDNNHTETEEQSKLQLPDTMVIKVSQRNKQQKLNNRVVPIYLEAGSDSSEELLFKNFLCSIMRQRVYSRNPSGSYDSLPVCNVKKLRSVLNKINLIVFTVDHGFSDDDFASTFKRNGSFDGESGGEILSLTEDICGEDQCILDNNQEINASHENRDPVTNIGFSQSDGTSFITDANAWSIENGGKSKYSEMDKGQKYNLDESKGKLGVIKHLEEKNEAQQKTFLNNPLTVSKKRLKNSIEKVSEWLLKTDRVHPFNEESLYEQDISLEFTTKEKENQLSEEESCTSYKTEIITLDISEKHDLSRSLIKQVPTNIEDQIFGKTYRREKKQNPHINWSVTSENKGITTSHLAKEFEIAKPSKLSLGKKNKRTLQLEPEDFIKTDLIKKQINCLSNTNNETEKDKGVSHHVIERTDDMQDGTKSVSHPNEKVVTTREIEKSTESLKENREQEKSEIDKESTLQSKKVIKKRSKSDGMRSTKTTRALKLVSHEEFQNLESPNLTELQIDNYSSSEEPKRPEFEHKRTRRSRKLQLLAEETQKETSKSLQLCSNQPQEKSTLKGSEVPVVPPKKATSSKGPEAGAVVESQGLVQPDLQQAVNNQTEEVVEIAQRLSSSFDSHQPYSVMCSDEQDVQKDHNTGSQSTPPAVPNTESQRSTQNSASLLPVQSFSLVQQCREPKDHTELDQNTVDQTFLHTLPSENNSICTKNKMPESITNEVQLKEKRFSEVGGNTETEDSETDIQCLLKTFRSSKRKSFVLEPSPEQEYKDQGSTFTGEGLVRSKEMNNAESCAVKCASLGTEDHQQEVASVKKSVGSLGVSPQNDQVDACGQIDSVQYSDKSEVLPSLSGSNSSHELCVSPLEQTPCQLVGKQKRMTKNSKLQNKMENIGTRTSELNERKEVNVATVSNAFGHNAGSALTSHSESMLLFSATSQLSNTKTSQEMKGNCNQRKSEFLVKENKVVHNKSFATEKMKTSVEEEDEELVAKNIEEQMHKSSLKKTSSQSNLPKTQESSILAVGPSATKASQSCSETPDGLLASLEENNEVEVSESPGKVKETTVVHCKVSENEKEEDRSSPNSGSQCFIQGKRRRQVQKLDPSESESESGDDEELPCFQALVSGKPISRTSASQESSTKIFSNKSKVQILSLPNSNNENDNVLDKKLLACSPRQENRSPSLSSEHSFDLFSSPPDLSGSLSCVPQNKTPTTSPKQKKGSNICPKDGKLENERPEKNIVLLDEQEEKLNAVFCLGEASGYESEASHTGDSSALSSQTEILNTQQKDAMQSDLQKLEHEMAVLEAFLEQGAQVARSSTPPSIPSGSPMEENQTPEKATKITCDGQDQAEEEVKQTSQNSSVSKVNILLGKKSTYKQNLSPSHKCMSPVSCLPTVQTLWQKFVASDDTGQQCGNYKSKNKLVFSTENLMEKQEQLQHSITVTLDGICRKDVGLPKRQSPSQLPATKSPLQQLSGVMASPNVTQKQITDSNLKKAEHSKVMCSSISSTYSKGVNIMNAKSPVVVNQRKMSIVASGLNKNELLLVQRFARKTQSMLSSQITSGTTHVIMKTDAELVCERTLKYFLGIAGRKWVVSYQWITESFQQGRILDEYDFEVKGDVINGKNHEGPRRARQMSNDKIKLLLRGYEICCYGSFSDMSPDQLEWMLKLCGACAVKEPYLFSYSPNQTAVLVVQPDANSTTTDYRALQRKYNAMVVTREWILDSVACYRCQNLDAYLVYPWLIHCHA</sequence>
<dbReference type="GO" id="GO:0005694">
    <property type="term" value="C:chromosome"/>
    <property type="evidence" value="ECO:0007669"/>
    <property type="project" value="UniProtKB-SubCell"/>
</dbReference>
<dbReference type="InterPro" id="IPR017907">
    <property type="entry name" value="Znf_RING_CS"/>
</dbReference>
<reference evidence="36" key="2">
    <citation type="submission" date="2025-08" db="UniProtKB">
        <authorList>
            <consortium name="Ensembl"/>
        </authorList>
    </citation>
    <scope>IDENTIFICATION</scope>
</reference>
<evidence type="ECO:0000256" key="4">
    <source>
        <dbReference type="ARBA" id="ARBA00004496"/>
    </source>
</evidence>
<comment type="subcellular location">
    <subcellularLocation>
        <location evidence="3">Chromosome</location>
    </subcellularLocation>
    <subcellularLocation>
        <location evidence="4">Cytoplasm</location>
    </subcellularLocation>
    <subcellularLocation>
        <location evidence="2">Nucleus</location>
    </subcellularLocation>
</comment>
<keyword evidence="26" id="KW-0804">Transcription</keyword>
<evidence type="ECO:0000259" key="34">
    <source>
        <dbReference type="PROSITE" id="PS50089"/>
    </source>
</evidence>
<evidence type="ECO:0000256" key="24">
    <source>
        <dbReference type="ARBA" id="ARBA00023159"/>
    </source>
</evidence>
<evidence type="ECO:0000256" key="32">
    <source>
        <dbReference type="PROSITE-ProRule" id="PRU00175"/>
    </source>
</evidence>
<dbReference type="EMBL" id="AFYH01219098">
    <property type="status" value="NOT_ANNOTATED_CDS"/>
    <property type="molecule type" value="Genomic_DNA"/>
</dbReference>
<dbReference type="eggNOG" id="KOG4362">
    <property type="taxonomic scope" value="Eukaryota"/>
</dbReference>
<evidence type="ECO:0000256" key="28">
    <source>
        <dbReference type="ARBA" id="ARBA00023204"/>
    </source>
</evidence>
<feature type="compositionally biased region" description="Polar residues" evidence="33">
    <location>
        <begin position="776"/>
        <end position="800"/>
    </location>
</feature>
<proteinExistence type="predicted"/>
<reference evidence="36" key="3">
    <citation type="submission" date="2025-09" db="UniProtKB">
        <authorList>
            <consortium name="Ensembl"/>
        </authorList>
    </citation>
    <scope>IDENTIFICATION</scope>
</reference>
<dbReference type="CDD" id="cd16498">
    <property type="entry name" value="RING-HC_BRCA1"/>
    <property type="match status" value="1"/>
</dbReference>
<feature type="compositionally biased region" description="Polar residues" evidence="33">
    <location>
        <begin position="1134"/>
        <end position="1149"/>
    </location>
</feature>
<feature type="compositionally biased region" description="Basic and acidic residues" evidence="33">
    <location>
        <begin position="651"/>
        <end position="660"/>
    </location>
</feature>
<evidence type="ECO:0000256" key="25">
    <source>
        <dbReference type="ARBA" id="ARBA00023160"/>
    </source>
</evidence>
<feature type="compositionally biased region" description="Polar residues" evidence="33">
    <location>
        <begin position="682"/>
        <end position="698"/>
    </location>
</feature>
<feature type="domain" description="BRCT" evidence="35">
    <location>
        <begin position="1671"/>
        <end position="1742"/>
    </location>
</feature>
<feature type="compositionally biased region" description="Polar residues" evidence="33">
    <location>
        <begin position="1329"/>
        <end position="1344"/>
    </location>
</feature>
<dbReference type="InterPro" id="IPR001357">
    <property type="entry name" value="BRCT_dom"/>
</dbReference>
<dbReference type="GO" id="GO:0006633">
    <property type="term" value="P:fatty acid biosynthetic process"/>
    <property type="evidence" value="ECO:0007669"/>
    <property type="project" value="UniProtKB-KW"/>
</dbReference>
<dbReference type="GO" id="GO:0000724">
    <property type="term" value="P:double-strand break repair via homologous recombination"/>
    <property type="evidence" value="ECO:0007669"/>
    <property type="project" value="TreeGrafter"/>
</dbReference>
<dbReference type="SUPFAM" id="SSF52113">
    <property type="entry name" value="BRCT domain"/>
    <property type="match status" value="2"/>
</dbReference>
<dbReference type="HOGENOM" id="CLU_002290_0_0_1"/>
<evidence type="ECO:0000256" key="18">
    <source>
        <dbReference type="ARBA" id="ARBA00022833"/>
    </source>
</evidence>
<feature type="compositionally biased region" description="Polar residues" evidence="33">
    <location>
        <begin position="634"/>
        <end position="650"/>
    </location>
</feature>
<dbReference type="EMBL" id="AFYH01219099">
    <property type="status" value="NOT_ANNOTATED_CDS"/>
    <property type="molecule type" value="Genomic_DNA"/>
</dbReference>
<evidence type="ECO:0000256" key="11">
    <source>
        <dbReference type="ARBA" id="ARBA00022679"/>
    </source>
</evidence>
<evidence type="ECO:0000256" key="17">
    <source>
        <dbReference type="ARBA" id="ARBA00022832"/>
    </source>
</evidence>
<dbReference type="InParanoid" id="H3AAR9"/>
<protein>
    <recommendedName>
        <fullName evidence="5">RING-type E3 ubiquitin transferase</fullName>
        <ecNumber evidence="5">2.3.2.27</ecNumber>
    </recommendedName>
    <alternativeName>
        <fullName evidence="31">RING-type E3 ubiquitin transferase BRCA1</fullName>
    </alternativeName>
</protein>
<dbReference type="SMART" id="SM00184">
    <property type="entry name" value="RING"/>
    <property type="match status" value="1"/>
</dbReference>
<keyword evidence="7" id="KW-0963">Cytoplasm</keyword>
<keyword evidence="37" id="KW-1185">Reference proteome</keyword>
<dbReference type="PROSITE" id="PS50089">
    <property type="entry name" value="ZF_RING_2"/>
    <property type="match status" value="1"/>
</dbReference>
<keyword evidence="8" id="KW-1017">Isopeptide bond</keyword>
<dbReference type="PIRSF" id="PIRSF001734">
    <property type="entry name" value="BRCA1"/>
    <property type="match status" value="1"/>
</dbReference>
<feature type="region of interest" description="Disordered" evidence="33">
    <location>
        <begin position="634"/>
        <end position="717"/>
    </location>
</feature>
<evidence type="ECO:0000256" key="15">
    <source>
        <dbReference type="ARBA" id="ARBA00022771"/>
    </source>
</evidence>
<evidence type="ECO:0000256" key="23">
    <source>
        <dbReference type="ARBA" id="ARBA00023125"/>
    </source>
</evidence>
<dbReference type="PRINTS" id="PR00493">
    <property type="entry name" value="BRSTCANCERI"/>
</dbReference>
<comment type="catalytic activity">
    <reaction evidence="1">
        <text>S-ubiquitinyl-[E2 ubiquitin-conjugating enzyme]-L-cysteine + [acceptor protein]-L-lysine = [E2 ubiquitin-conjugating enzyme]-L-cysteine + N(6)-ubiquitinyl-[acceptor protein]-L-lysine.</text>
        <dbReference type="EC" id="2.3.2.27"/>
    </reaction>
</comment>
<keyword evidence="22" id="KW-0443">Lipid metabolism</keyword>
<dbReference type="InterPro" id="IPR031099">
    <property type="entry name" value="BRCA1-associated"/>
</dbReference>
<dbReference type="Proteomes" id="UP000008672">
    <property type="component" value="Unassembled WGS sequence"/>
</dbReference>
<evidence type="ECO:0000256" key="33">
    <source>
        <dbReference type="SAM" id="MobiDB-lite"/>
    </source>
</evidence>
<evidence type="ECO:0000256" key="13">
    <source>
        <dbReference type="ARBA" id="ARBA00022737"/>
    </source>
</evidence>
<dbReference type="CDD" id="cd17721">
    <property type="entry name" value="BRCT_BRCA1_rpt2"/>
    <property type="match status" value="1"/>
</dbReference>
<feature type="compositionally biased region" description="Low complexity" evidence="33">
    <location>
        <begin position="1445"/>
        <end position="1456"/>
    </location>
</feature>
<keyword evidence="28" id="KW-0234">DNA repair</keyword>
<dbReference type="FunFam" id="3.30.40.10:FF:000213">
    <property type="entry name" value="Breast cancer type 1 susceptibility protein homolog"/>
    <property type="match status" value="1"/>
</dbReference>
<keyword evidence="27" id="KW-0233">DNA recombination</keyword>
<evidence type="ECO:0000256" key="26">
    <source>
        <dbReference type="ARBA" id="ARBA00023163"/>
    </source>
</evidence>
<feature type="domain" description="RING-type" evidence="34">
    <location>
        <begin position="24"/>
        <end position="66"/>
    </location>
</feature>
<dbReference type="GeneTree" id="ENSGT00440000034289"/>
<keyword evidence="21" id="KW-0805">Transcription regulation</keyword>
<keyword evidence="15 32" id="KW-0863">Zinc-finger</keyword>
<keyword evidence="6" id="KW-0158">Chromosome</keyword>
<keyword evidence="29" id="KW-0539">Nucleus</keyword>
<dbReference type="InterPro" id="IPR036420">
    <property type="entry name" value="BRCT_dom_sf"/>
</dbReference>
<dbReference type="GO" id="GO:0003677">
    <property type="term" value="F:DNA binding"/>
    <property type="evidence" value="ECO:0007669"/>
    <property type="project" value="UniProtKB-KW"/>
</dbReference>
<keyword evidence="24" id="KW-0010">Activator</keyword>
<evidence type="ECO:0000256" key="16">
    <source>
        <dbReference type="ARBA" id="ARBA00022786"/>
    </source>
</evidence>